<feature type="transmembrane region" description="Helical" evidence="2">
    <location>
        <begin position="217"/>
        <end position="236"/>
    </location>
</feature>
<keyword evidence="4" id="KW-1185">Reference proteome</keyword>
<feature type="transmembrane region" description="Helical" evidence="2">
    <location>
        <begin position="598"/>
        <end position="619"/>
    </location>
</feature>
<comment type="caution">
    <text evidence="3">The sequence shown here is derived from an EMBL/GenBank/DDBJ whole genome shotgun (WGS) entry which is preliminary data.</text>
</comment>
<feature type="transmembrane region" description="Helical" evidence="2">
    <location>
        <begin position="483"/>
        <end position="503"/>
    </location>
</feature>
<feature type="transmembrane region" description="Helical" evidence="2">
    <location>
        <begin position="243"/>
        <end position="268"/>
    </location>
</feature>
<feature type="compositionally biased region" description="Low complexity" evidence="1">
    <location>
        <begin position="512"/>
        <end position="535"/>
    </location>
</feature>
<reference evidence="3 4" key="1">
    <citation type="submission" date="2020-05" db="EMBL/GenBank/DDBJ databases">
        <title>Nakamurella sp. DB0629 isolated from air conditioner.</title>
        <authorList>
            <person name="Kim D.H."/>
            <person name="Kim D.-U."/>
        </authorList>
    </citation>
    <scope>NUCLEOTIDE SEQUENCE [LARGE SCALE GENOMIC DNA]</scope>
    <source>
        <strain evidence="3 4">DB0629</strain>
    </source>
</reference>
<keyword evidence="2" id="KW-1133">Transmembrane helix</keyword>
<evidence type="ECO:0000256" key="1">
    <source>
        <dbReference type="SAM" id="MobiDB-lite"/>
    </source>
</evidence>
<feature type="transmembrane region" description="Helical" evidence="2">
    <location>
        <begin position="427"/>
        <end position="446"/>
    </location>
</feature>
<gene>
    <name evidence="3" type="ORF">HKD39_09455</name>
</gene>
<feature type="transmembrane region" description="Helical" evidence="2">
    <location>
        <begin position="180"/>
        <end position="197"/>
    </location>
</feature>
<feature type="transmembrane region" description="Helical" evidence="2">
    <location>
        <begin position="89"/>
        <end position="114"/>
    </location>
</feature>
<feature type="transmembrane region" description="Helical" evidence="2">
    <location>
        <begin position="28"/>
        <end position="54"/>
    </location>
</feature>
<feature type="region of interest" description="Disordered" evidence="1">
    <location>
        <begin position="302"/>
        <end position="337"/>
    </location>
</feature>
<keyword evidence="2" id="KW-0812">Transmembrane</keyword>
<dbReference type="AlphaFoldDB" id="A0A849A8S3"/>
<dbReference type="RefSeq" id="WP_171199613.1">
    <property type="nucleotide sequence ID" value="NZ_JABEND010000004.1"/>
</dbReference>
<organism evidence="3 4">
    <name type="scientific">Nakamurella aerolata</name>
    <dbReference type="NCBI Taxonomy" id="1656892"/>
    <lineage>
        <taxon>Bacteria</taxon>
        <taxon>Bacillati</taxon>
        <taxon>Actinomycetota</taxon>
        <taxon>Actinomycetes</taxon>
        <taxon>Nakamurellales</taxon>
        <taxon>Nakamurellaceae</taxon>
        <taxon>Nakamurella</taxon>
    </lineage>
</organism>
<evidence type="ECO:0000313" key="4">
    <source>
        <dbReference type="Proteomes" id="UP000562984"/>
    </source>
</evidence>
<keyword evidence="2" id="KW-0472">Membrane</keyword>
<feature type="transmembrane region" description="Helical" evidence="2">
    <location>
        <begin position="280"/>
        <end position="297"/>
    </location>
</feature>
<sequence length="701" mass="68224">MSRPSPEQLPTEPFAAPATSGNQRPGRLAMAGTGLLAAGAVLAAITAALGVVSGDVPDSVAAAAAAALAGLLPALIAVALTLSRPQWGAAVTAGAGIISLGRLCADLAVLWQPASVARPELFYPLSGRAFPLRVNGIAALLPVADLLMVLGGVLAARALTRWLADRADDLDQPERPSNGALLGAGFLALALLGVGAAQNPYAGGYIVARNSLPGTDIGSLALPFVVVLIALAAVILSGTLPRALAVSLLGGMAATAVVPAVVALWVAASGAPVELTSGPVVLLIGGIALTLTGLTSATRWRRPVDATGPDAAGHRAAGAAGADDAAGDAGGPSSDYLAPTPDATRWPLLAAAAAAAVAGVAALVGAAVPRLLADGARPAAAAADASGVGDVFGGVSAAAGAVLLLAAVATLSGLLPAAAAPGRCGRGALLVLWAVPALAVAAPLTVLSSLQTATAEADRAIAGSPDLAPELGGVVRWTAGPGLYLLGLAALFAVVAALLALLAQSASEQSASEQSASEQSASEQSAPEGESSGAATDRSDGAELTDLSKAGPAWQLPALVAVGVIATLALLAPPLYRIDGPAGSVGNSQGGLFDTGDGAVWAQWLLAAACCVAIAVTAGALRAEAPPGRRMLAAGSLLGAAAATAVRQLVPATVPDAVAGAGSWCGWLLAGVLLAGAVLLVVAGRGESYPSRNRLRQRQNG</sequence>
<feature type="region of interest" description="Disordered" evidence="1">
    <location>
        <begin position="512"/>
        <end position="541"/>
    </location>
</feature>
<feature type="transmembrane region" description="Helical" evidence="2">
    <location>
        <begin position="661"/>
        <end position="684"/>
    </location>
</feature>
<feature type="compositionally biased region" description="Low complexity" evidence="1">
    <location>
        <begin position="308"/>
        <end position="324"/>
    </location>
</feature>
<feature type="transmembrane region" description="Helical" evidence="2">
    <location>
        <begin position="631"/>
        <end position="649"/>
    </location>
</feature>
<evidence type="ECO:0000256" key="2">
    <source>
        <dbReference type="SAM" id="Phobius"/>
    </source>
</evidence>
<feature type="transmembrane region" description="Helical" evidence="2">
    <location>
        <begin position="60"/>
        <end position="82"/>
    </location>
</feature>
<proteinExistence type="predicted"/>
<feature type="transmembrane region" description="Helical" evidence="2">
    <location>
        <begin position="134"/>
        <end position="159"/>
    </location>
</feature>
<dbReference type="Proteomes" id="UP000562984">
    <property type="component" value="Unassembled WGS sequence"/>
</dbReference>
<name>A0A849A8S3_9ACTN</name>
<dbReference type="EMBL" id="JABEND010000004">
    <property type="protein sequence ID" value="NNG35933.1"/>
    <property type="molecule type" value="Genomic_DNA"/>
</dbReference>
<feature type="transmembrane region" description="Helical" evidence="2">
    <location>
        <begin position="392"/>
        <end position="415"/>
    </location>
</feature>
<feature type="transmembrane region" description="Helical" evidence="2">
    <location>
        <begin position="348"/>
        <end position="372"/>
    </location>
</feature>
<feature type="region of interest" description="Disordered" evidence="1">
    <location>
        <begin position="1"/>
        <end position="23"/>
    </location>
</feature>
<protein>
    <submittedName>
        <fullName evidence="3">Uncharacterized protein</fullName>
    </submittedName>
</protein>
<evidence type="ECO:0000313" key="3">
    <source>
        <dbReference type="EMBL" id="NNG35933.1"/>
    </source>
</evidence>
<feature type="transmembrane region" description="Helical" evidence="2">
    <location>
        <begin position="556"/>
        <end position="578"/>
    </location>
</feature>
<accession>A0A849A8S3</accession>